<evidence type="ECO:0008006" key="4">
    <source>
        <dbReference type="Google" id="ProtNLM"/>
    </source>
</evidence>
<keyword evidence="3" id="KW-1185">Reference proteome</keyword>
<feature type="region of interest" description="Disordered" evidence="1">
    <location>
        <begin position="345"/>
        <end position="376"/>
    </location>
</feature>
<comment type="caution">
    <text evidence="2">The sequence shown here is derived from an EMBL/GenBank/DDBJ whole genome shotgun (WGS) entry which is preliminary data.</text>
</comment>
<protein>
    <recommendedName>
        <fullName evidence="4">CCHC-type domain-containing protein</fullName>
    </recommendedName>
</protein>
<proteinExistence type="predicted"/>
<name>A0ABD3B904_9LAMI</name>
<evidence type="ECO:0000313" key="2">
    <source>
        <dbReference type="EMBL" id="KAL3613812.1"/>
    </source>
</evidence>
<feature type="compositionally biased region" description="Basic and acidic residues" evidence="1">
    <location>
        <begin position="224"/>
        <end position="237"/>
    </location>
</feature>
<sequence length="540" mass="60741">MHKNVSVFVFDPCVVDDVLKVVNLQEERLLGGCQAPRQVNEYYESPFGDYWGQERAREEFFGYHHKYPPHEDIACPQSGNWDKSWGNYQVNNYGVQQTFEACQACGTYGHETHACPNVEWRYENGVWQSRLLPTQGHNSFYAGQEVEIAYDPYWVSIEANPGHIPSAHTDDYHIQQQYYEHEDMSKKLTSMENNAETCRNVIADMETMMEQMMADLKWLEGATEKGDEPKNAEKSEKAPPAPSSMDINGSHSSIPIDTPSEKPPTFPSVAIDGFNPSIPTDTYSETAPDKESMGIDGSNPSIPIDKGIKALRASSSMEIGGSNPSIPIDSPQNGLHRAEKRYVPGSLKGTIPNKDVEKGKESAENTRGPVVMKEDDPDPIEEEALDMEISQLVECEKPIAHDLKLKVELTPLPESSQYVLPSTDDTEAVLIKHTDEVIWDIESIQSSEKKVDMPPERYSEYVPMFYGVYEEHDRGPQSSNKSKFLEPHNGLNSILRLTKRHTDAILDKRIVKEEWGASLSNTLPSSFCFKVLIDGIMDSQ</sequence>
<dbReference type="EMBL" id="JAVIJP010000107">
    <property type="protein sequence ID" value="KAL3613812.1"/>
    <property type="molecule type" value="Genomic_DNA"/>
</dbReference>
<reference evidence="3" key="1">
    <citation type="journal article" date="2024" name="IScience">
        <title>Strigolactones Initiate the Formation of Haustorium-like Structures in Castilleja.</title>
        <authorList>
            <person name="Buerger M."/>
            <person name="Peterson D."/>
            <person name="Chory J."/>
        </authorList>
    </citation>
    <scope>NUCLEOTIDE SEQUENCE [LARGE SCALE GENOMIC DNA]</scope>
</reference>
<feature type="compositionally biased region" description="Basic and acidic residues" evidence="1">
    <location>
        <begin position="354"/>
        <end position="364"/>
    </location>
</feature>
<feature type="region of interest" description="Disordered" evidence="1">
    <location>
        <begin position="224"/>
        <end position="265"/>
    </location>
</feature>
<dbReference type="AlphaFoldDB" id="A0ABD3B904"/>
<feature type="compositionally biased region" description="Polar residues" evidence="1">
    <location>
        <begin position="245"/>
        <end position="255"/>
    </location>
</feature>
<dbReference type="Proteomes" id="UP001632038">
    <property type="component" value="Unassembled WGS sequence"/>
</dbReference>
<evidence type="ECO:0000313" key="3">
    <source>
        <dbReference type="Proteomes" id="UP001632038"/>
    </source>
</evidence>
<organism evidence="2 3">
    <name type="scientific">Castilleja foliolosa</name>
    <dbReference type="NCBI Taxonomy" id="1961234"/>
    <lineage>
        <taxon>Eukaryota</taxon>
        <taxon>Viridiplantae</taxon>
        <taxon>Streptophyta</taxon>
        <taxon>Embryophyta</taxon>
        <taxon>Tracheophyta</taxon>
        <taxon>Spermatophyta</taxon>
        <taxon>Magnoliopsida</taxon>
        <taxon>eudicotyledons</taxon>
        <taxon>Gunneridae</taxon>
        <taxon>Pentapetalae</taxon>
        <taxon>asterids</taxon>
        <taxon>lamiids</taxon>
        <taxon>Lamiales</taxon>
        <taxon>Orobanchaceae</taxon>
        <taxon>Pedicularideae</taxon>
        <taxon>Castillejinae</taxon>
        <taxon>Castilleja</taxon>
    </lineage>
</organism>
<accession>A0ABD3B904</accession>
<evidence type="ECO:0000256" key="1">
    <source>
        <dbReference type="SAM" id="MobiDB-lite"/>
    </source>
</evidence>
<gene>
    <name evidence="2" type="ORF">CASFOL_041886</name>
</gene>